<feature type="domain" description="Response regulatory" evidence="8">
    <location>
        <begin position="34"/>
        <end position="149"/>
    </location>
</feature>
<keyword evidence="2" id="KW-0902">Two-component regulatory system</keyword>
<feature type="region of interest" description="Disordered" evidence="7">
    <location>
        <begin position="207"/>
        <end position="239"/>
    </location>
</feature>
<gene>
    <name evidence="9" type="ORF">COLO4_23288</name>
</gene>
<dbReference type="InterPro" id="IPR001789">
    <property type="entry name" value="Sig_transdc_resp-reg_receiver"/>
</dbReference>
<dbReference type="SUPFAM" id="SSF46689">
    <property type="entry name" value="Homeodomain-like"/>
    <property type="match status" value="1"/>
</dbReference>
<dbReference type="InterPro" id="IPR045279">
    <property type="entry name" value="ARR-like"/>
</dbReference>
<dbReference type="Pfam" id="PF00072">
    <property type="entry name" value="Response_reg"/>
    <property type="match status" value="1"/>
</dbReference>
<evidence type="ECO:0000256" key="3">
    <source>
        <dbReference type="ARBA" id="ARBA00023015"/>
    </source>
</evidence>
<dbReference type="STRING" id="93759.A0A1R3IHG2"/>
<dbReference type="OrthoDB" id="60033at2759"/>
<dbReference type="GO" id="GO:0000160">
    <property type="term" value="P:phosphorelay signal transduction system"/>
    <property type="evidence" value="ECO:0007669"/>
    <property type="project" value="UniProtKB-KW"/>
</dbReference>
<dbReference type="SMART" id="SM00448">
    <property type="entry name" value="REC"/>
    <property type="match status" value="1"/>
</dbReference>
<dbReference type="CDD" id="cd17584">
    <property type="entry name" value="REC_typeB_ARR-like"/>
    <property type="match status" value="1"/>
</dbReference>
<feature type="compositionally biased region" description="Acidic residues" evidence="7">
    <location>
        <begin position="216"/>
        <end position="227"/>
    </location>
</feature>
<dbReference type="Gene3D" id="3.40.50.2300">
    <property type="match status" value="1"/>
</dbReference>
<keyword evidence="3" id="KW-0805">Transcription regulation</keyword>
<evidence type="ECO:0000256" key="1">
    <source>
        <dbReference type="ARBA" id="ARBA00004123"/>
    </source>
</evidence>
<keyword evidence="10" id="KW-1185">Reference proteome</keyword>
<keyword evidence="4" id="KW-0804">Transcription</keyword>
<accession>A0A1R3IHG2</accession>
<dbReference type="Gene3D" id="1.10.10.60">
    <property type="entry name" value="Homeodomain-like"/>
    <property type="match status" value="1"/>
</dbReference>
<evidence type="ECO:0000256" key="6">
    <source>
        <dbReference type="PROSITE-ProRule" id="PRU00169"/>
    </source>
</evidence>
<dbReference type="Proteomes" id="UP000187203">
    <property type="component" value="Unassembled WGS sequence"/>
</dbReference>
<feature type="modified residue" description="4-aspartylphosphate" evidence="6">
    <location>
        <position position="85"/>
    </location>
</feature>
<evidence type="ECO:0000313" key="10">
    <source>
        <dbReference type="Proteomes" id="UP000187203"/>
    </source>
</evidence>
<comment type="caution">
    <text evidence="9">The sequence shown here is derived from an EMBL/GenBank/DDBJ whole genome shotgun (WGS) entry which is preliminary data.</text>
</comment>
<dbReference type="PANTHER" id="PTHR43874:SF63">
    <property type="entry name" value="RESPONSE REGULATORY DOMAIN-CONTAINING PROTEIN"/>
    <property type="match status" value="1"/>
</dbReference>
<evidence type="ECO:0000256" key="5">
    <source>
        <dbReference type="ARBA" id="ARBA00023242"/>
    </source>
</evidence>
<dbReference type="InterPro" id="IPR009057">
    <property type="entry name" value="Homeodomain-like_sf"/>
</dbReference>
<keyword evidence="5" id="KW-0539">Nucleus</keyword>
<dbReference type="GO" id="GO:0005634">
    <property type="term" value="C:nucleus"/>
    <property type="evidence" value="ECO:0007669"/>
    <property type="project" value="UniProtKB-SubCell"/>
</dbReference>
<dbReference type="GO" id="GO:0003677">
    <property type="term" value="F:DNA binding"/>
    <property type="evidence" value="ECO:0007669"/>
    <property type="project" value="InterPro"/>
</dbReference>
<sequence length="461" mass="51688">MDGIKIIQKSSILKNSLVDNGSSSSVGGFPAGLKILIIDDDRTCLLVLERMLRKLLYQVTKCQLASDALALLRADKSRFDIVICDLHMPDMDGFKLLEIIRSEMDLPLVMMSSDDEKGVVMRGIIHGACDYLVKPIRMEAIRFIWQHVIRRKKCSLEELEQKLNNDVNRDRLLLAEQVFDAADNLNGDRLLLAEQVFDAAAEHQMSNGESLKLQDQEDGDVYEDDNGGESYSDGEGTTPKKRRMIWTKELHNLFIAAINQLGGLEQSVPKKILERMKAMNPNIDITRANIGSHLQKYRINLRKLAQPSADHNKNIYVNALFEHAASSFRQGSYRESQPISHHQLALQNLIAPQSTRFEPQNDTVAATAASTSDNGIAVSDFQSLISELSLPAEFSLHGLSRANSLQQDDFPGAVPIFNDEHLLRSVGNFTDLISDNFPSVDDLIYEPSFPVSQYDLDSIFR</sequence>
<comment type="subcellular location">
    <subcellularLocation>
        <location evidence="1">Nucleus</location>
    </subcellularLocation>
</comment>
<protein>
    <recommendedName>
        <fullName evidence="8">Response regulatory domain-containing protein</fullName>
    </recommendedName>
</protein>
<dbReference type="InterPro" id="IPR011006">
    <property type="entry name" value="CheY-like_superfamily"/>
</dbReference>
<dbReference type="PANTHER" id="PTHR43874">
    <property type="entry name" value="TWO-COMPONENT RESPONSE REGULATOR"/>
    <property type="match status" value="1"/>
</dbReference>
<dbReference type="AlphaFoldDB" id="A0A1R3IHG2"/>
<evidence type="ECO:0000259" key="8">
    <source>
        <dbReference type="PROSITE" id="PS50110"/>
    </source>
</evidence>
<organism evidence="9 10">
    <name type="scientific">Corchorus olitorius</name>
    <dbReference type="NCBI Taxonomy" id="93759"/>
    <lineage>
        <taxon>Eukaryota</taxon>
        <taxon>Viridiplantae</taxon>
        <taxon>Streptophyta</taxon>
        <taxon>Embryophyta</taxon>
        <taxon>Tracheophyta</taxon>
        <taxon>Spermatophyta</taxon>
        <taxon>Magnoliopsida</taxon>
        <taxon>eudicotyledons</taxon>
        <taxon>Gunneridae</taxon>
        <taxon>Pentapetalae</taxon>
        <taxon>rosids</taxon>
        <taxon>malvids</taxon>
        <taxon>Malvales</taxon>
        <taxon>Malvaceae</taxon>
        <taxon>Grewioideae</taxon>
        <taxon>Apeibeae</taxon>
        <taxon>Corchorus</taxon>
    </lineage>
</organism>
<evidence type="ECO:0000256" key="7">
    <source>
        <dbReference type="SAM" id="MobiDB-lite"/>
    </source>
</evidence>
<dbReference type="GO" id="GO:0009736">
    <property type="term" value="P:cytokinin-activated signaling pathway"/>
    <property type="evidence" value="ECO:0007669"/>
    <property type="project" value="InterPro"/>
</dbReference>
<dbReference type="PROSITE" id="PS50110">
    <property type="entry name" value="RESPONSE_REGULATORY"/>
    <property type="match status" value="1"/>
</dbReference>
<dbReference type="NCBIfam" id="TIGR01557">
    <property type="entry name" value="myb_SHAQKYF"/>
    <property type="match status" value="1"/>
</dbReference>
<dbReference type="FunFam" id="1.10.10.60:FF:000007">
    <property type="entry name" value="Two-component response regulator"/>
    <property type="match status" value="1"/>
</dbReference>
<evidence type="ECO:0000256" key="4">
    <source>
        <dbReference type="ARBA" id="ARBA00023163"/>
    </source>
</evidence>
<evidence type="ECO:0000256" key="2">
    <source>
        <dbReference type="ARBA" id="ARBA00023012"/>
    </source>
</evidence>
<dbReference type="InterPro" id="IPR006447">
    <property type="entry name" value="Myb_dom_plants"/>
</dbReference>
<proteinExistence type="predicted"/>
<name>A0A1R3IHG2_9ROSI</name>
<dbReference type="SUPFAM" id="SSF52172">
    <property type="entry name" value="CheY-like"/>
    <property type="match status" value="1"/>
</dbReference>
<keyword evidence="6" id="KW-0597">Phosphoprotein</keyword>
<evidence type="ECO:0000313" key="9">
    <source>
        <dbReference type="EMBL" id="OMO82029.1"/>
    </source>
</evidence>
<dbReference type="EMBL" id="AWUE01018179">
    <property type="protein sequence ID" value="OMO82029.1"/>
    <property type="molecule type" value="Genomic_DNA"/>
</dbReference>
<reference evidence="10" key="1">
    <citation type="submission" date="2013-09" db="EMBL/GenBank/DDBJ databases">
        <title>Corchorus olitorius genome sequencing.</title>
        <authorList>
            <person name="Alam M."/>
            <person name="Haque M.S."/>
            <person name="Islam M.S."/>
            <person name="Emdad E.M."/>
            <person name="Islam M.M."/>
            <person name="Ahmed B."/>
            <person name="Halim A."/>
            <person name="Hossen Q.M.M."/>
            <person name="Hossain M.Z."/>
            <person name="Ahmed R."/>
            <person name="Khan M.M."/>
            <person name="Islam R."/>
            <person name="Rashid M.M."/>
            <person name="Khan S.A."/>
            <person name="Rahman M.S."/>
            <person name="Alam M."/>
            <person name="Yahiya A.S."/>
            <person name="Khan M.S."/>
            <person name="Azam M.S."/>
            <person name="Haque T."/>
            <person name="Lashkar M.Z.H."/>
            <person name="Akhand A.I."/>
            <person name="Morshed G."/>
            <person name="Roy S."/>
            <person name="Uddin K.S."/>
            <person name="Rabeya T."/>
            <person name="Hossain A.S."/>
            <person name="Chowdhury A."/>
            <person name="Snigdha A.R."/>
            <person name="Mortoza M.S."/>
            <person name="Matin S.A."/>
            <person name="Hoque S.M.E."/>
            <person name="Islam M.K."/>
            <person name="Roy D.K."/>
            <person name="Haider R."/>
            <person name="Moosa M.M."/>
            <person name="Elias S.M."/>
            <person name="Hasan A.M."/>
            <person name="Jahan S."/>
            <person name="Shafiuddin M."/>
            <person name="Mahmood N."/>
            <person name="Shommy N.S."/>
        </authorList>
    </citation>
    <scope>NUCLEOTIDE SEQUENCE [LARGE SCALE GENOMIC DNA]</scope>
    <source>
        <strain evidence="10">cv. O-4</strain>
    </source>
</reference>